<name>A0ABS4X3R9_9MICO</name>
<accession>A0ABS4X3R9</accession>
<evidence type="ECO:0000313" key="1">
    <source>
        <dbReference type="EMBL" id="MBP2383087.1"/>
    </source>
</evidence>
<proteinExistence type="predicted"/>
<keyword evidence="2" id="KW-1185">Reference proteome</keyword>
<gene>
    <name evidence="1" type="ORF">JOF43_003076</name>
</gene>
<reference evidence="1 2" key="1">
    <citation type="submission" date="2021-03" db="EMBL/GenBank/DDBJ databases">
        <title>Sequencing the genomes of 1000 actinobacteria strains.</title>
        <authorList>
            <person name="Klenk H.-P."/>
        </authorList>
    </citation>
    <scope>NUCLEOTIDE SEQUENCE [LARGE SCALE GENOMIC DNA]</scope>
    <source>
        <strain evidence="1 2">DSM 14566</strain>
    </source>
</reference>
<dbReference type="EMBL" id="JAGIOD010000002">
    <property type="protein sequence ID" value="MBP2383087.1"/>
    <property type="molecule type" value="Genomic_DNA"/>
</dbReference>
<protein>
    <submittedName>
        <fullName evidence="1">Uncharacterized protein</fullName>
    </submittedName>
</protein>
<sequence>MKRQELAHILRAACDITGDKDILVIGSQSILGIFDEDELPPLATA</sequence>
<evidence type="ECO:0000313" key="2">
    <source>
        <dbReference type="Proteomes" id="UP001519290"/>
    </source>
</evidence>
<comment type="caution">
    <text evidence="1">The sequence shown here is derived from an EMBL/GenBank/DDBJ whole genome shotgun (WGS) entry which is preliminary data.</text>
</comment>
<dbReference type="Proteomes" id="UP001519290">
    <property type="component" value="Unassembled WGS sequence"/>
</dbReference>
<organism evidence="1 2">
    <name type="scientific">Brachybacterium sacelli</name>
    <dbReference type="NCBI Taxonomy" id="173364"/>
    <lineage>
        <taxon>Bacteria</taxon>
        <taxon>Bacillati</taxon>
        <taxon>Actinomycetota</taxon>
        <taxon>Actinomycetes</taxon>
        <taxon>Micrococcales</taxon>
        <taxon>Dermabacteraceae</taxon>
        <taxon>Brachybacterium</taxon>
    </lineage>
</organism>